<feature type="transmembrane region" description="Helical" evidence="5">
    <location>
        <begin position="33"/>
        <end position="51"/>
    </location>
</feature>
<evidence type="ECO:0000256" key="5">
    <source>
        <dbReference type="SAM" id="Phobius"/>
    </source>
</evidence>
<keyword evidence="3 5" id="KW-1133">Transmembrane helix</keyword>
<dbReference type="Pfam" id="PF00892">
    <property type="entry name" value="EamA"/>
    <property type="match status" value="2"/>
</dbReference>
<comment type="subcellular location">
    <subcellularLocation>
        <location evidence="1">Membrane</location>
        <topology evidence="1">Multi-pass membrane protein</topology>
    </subcellularLocation>
</comment>
<proteinExistence type="predicted"/>
<dbReference type="InterPro" id="IPR037185">
    <property type="entry name" value="EmrE-like"/>
</dbReference>
<feature type="transmembrane region" description="Helical" evidence="5">
    <location>
        <begin position="237"/>
        <end position="257"/>
    </location>
</feature>
<feature type="transmembrane region" description="Helical" evidence="5">
    <location>
        <begin position="174"/>
        <end position="194"/>
    </location>
</feature>
<organism evidence="7">
    <name type="scientific">Agrobacterium tumefaciens</name>
    <dbReference type="NCBI Taxonomy" id="358"/>
    <lineage>
        <taxon>Bacteria</taxon>
        <taxon>Pseudomonadati</taxon>
        <taxon>Pseudomonadota</taxon>
        <taxon>Alphaproteobacteria</taxon>
        <taxon>Hyphomicrobiales</taxon>
        <taxon>Rhizobiaceae</taxon>
        <taxon>Rhizobium/Agrobacterium group</taxon>
        <taxon>Agrobacterium</taxon>
        <taxon>Agrobacterium tumefaciens complex</taxon>
    </lineage>
</organism>
<dbReference type="PANTHER" id="PTHR32322">
    <property type="entry name" value="INNER MEMBRANE TRANSPORTER"/>
    <property type="match status" value="1"/>
</dbReference>
<dbReference type="SUPFAM" id="SSF103481">
    <property type="entry name" value="Multidrug resistance efflux transporter EmrE"/>
    <property type="match status" value="2"/>
</dbReference>
<feature type="transmembrane region" description="Helical" evidence="5">
    <location>
        <begin position="206"/>
        <end position="225"/>
    </location>
</feature>
<feature type="domain" description="EamA" evidence="6">
    <location>
        <begin position="33"/>
        <end position="161"/>
    </location>
</feature>
<evidence type="ECO:0000256" key="3">
    <source>
        <dbReference type="ARBA" id="ARBA00022989"/>
    </source>
</evidence>
<evidence type="ECO:0000313" key="7">
    <source>
        <dbReference type="EMBL" id="QEG98075.1"/>
    </source>
</evidence>
<feature type="transmembrane region" description="Helical" evidence="5">
    <location>
        <begin position="269"/>
        <end position="287"/>
    </location>
</feature>
<accession>A0A5B9T486</accession>
<feature type="transmembrane region" description="Helical" evidence="5">
    <location>
        <begin position="293"/>
        <end position="314"/>
    </location>
</feature>
<gene>
    <name evidence="7" type="primary">yedA</name>
    <name evidence="7" type="ORF">AgrTiT37_00112</name>
</gene>
<keyword evidence="4 5" id="KW-0472">Membrane</keyword>
<keyword evidence="2 5" id="KW-0812">Transmembrane</keyword>
<evidence type="ECO:0000259" key="6">
    <source>
        <dbReference type="Pfam" id="PF00892"/>
    </source>
</evidence>
<feature type="transmembrane region" description="Helical" evidence="5">
    <location>
        <begin position="57"/>
        <end position="77"/>
    </location>
</feature>
<feature type="transmembrane region" description="Helical" evidence="5">
    <location>
        <begin position="89"/>
        <end position="108"/>
    </location>
</feature>
<dbReference type="InterPro" id="IPR000620">
    <property type="entry name" value="EamA_dom"/>
</dbReference>
<feature type="transmembrane region" description="Helical" evidence="5">
    <location>
        <begin position="114"/>
        <end position="136"/>
    </location>
</feature>
<dbReference type="EMBL" id="MK439386">
    <property type="protein sequence ID" value="QEG98075.1"/>
    <property type="molecule type" value="Genomic_DNA"/>
</dbReference>
<dbReference type="InterPro" id="IPR050638">
    <property type="entry name" value="AA-Vitamin_Transporters"/>
</dbReference>
<sequence length="322" mass="33817">MRGVVMAADNKLRGKNMATVSARPMSARNWGQLLLLGALWGGSFFFAHIAVAEIPPLALVLYRVSIAALVLHIWLRLRGLSFAPVLAKPMSFLFLALLNNVIPFSLIFTGQTAIGAGLASVFYATTPLWTILVANVLTADEKLSAVKLAGVALGIVGTAVTIGPGLLSDLSGPAWAKFAVIGAAISYAFAVVYAKGFKDISPTVVAAGQLTGATVLMVPVVLALYSPASIVTSSGPIWLSVLALAIFTTAFAFILYFNLIASAGATNASLVTLLVPASAIMLSSAFLDERLEVFELVGMTLIMVSLIIMDGRIFSRLLSRKS</sequence>
<dbReference type="AlphaFoldDB" id="A0A5B9T486"/>
<keyword evidence="7" id="KW-0614">Plasmid</keyword>
<evidence type="ECO:0000256" key="4">
    <source>
        <dbReference type="ARBA" id="ARBA00023136"/>
    </source>
</evidence>
<name>A0A5B9T486_AGRTU</name>
<protein>
    <submittedName>
        <fullName evidence="7">Putative inner membrane transporter YedA</fullName>
    </submittedName>
</protein>
<feature type="transmembrane region" description="Helical" evidence="5">
    <location>
        <begin position="148"/>
        <end position="168"/>
    </location>
</feature>
<feature type="domain" description="EamA" evidence="6">
    <location>
        <begin position="176"/>
        <end position="309"/>
    </location>
</feature>
<evidence type="ECO:0000256" key="1">
    <source>
        <dbReference type="ARBA" id="ARBA00004141"/>
    </source>
</evidence>
<dbReference type="PANTHER" id="PTHR32322:SF9">
    <property type="entry name" value="AMINO-ACID METABOLITE EFFLUX PUMP-RELATED"/>
    <property type="match status" value="1"/>
</dbReference>
<geneLocation type="plasmid" evidence="7">
    <name>pTiT37</name>
</geneLocation>
<reference evidence="7" key="1">
    <citation type="journal article" date="2019" name="Genome Biol. Evol.">
        <title>Complete Sequence of Succinamopine Ti-Plasmid pTiEU6 Reveals Its Evolutionary Relatedness with Nopaline-Type Ti-Plasmids.</title>
        <authorList>
            <person name="Shao S."/>
            <person name="van Heusden G.P.H."/>
            <person name="Hooykaas P.J.J."/>
        </authorList>
    </citation>
    <scope>NUCLEOTIDE SEQUENCE</scope>
    <source>
        <strain evidence="7">T37</strain>
        <plasmid evidence="7">pTiT37</plasmid>
    </source>
</reference>
<dbReference type="GO" id="GO:0016020">
    <property type="term" value="C:membrane"/>
    <property type="evidence" value="ECO:0007669"/>
    <property type="project" value="UniProtKB-SubCell"/>
</dbReference>
<evidence type="ECO:0000256" key="2">
    <source>
        <dbReference type="ARBA" id="ARBA00022692"/>
    </source>
</evidence>